<evidence type="ECO:0000256" key="3">
    <source>
        <dbReference type="ARBA" id="ARBA00022475"/>
    </source>
</evidence>
<keyword evidence="7 9" id="KW-0472">Membrane</keyword>
<dbReference type="PANTHER" id="PTHR11795:SF442">
    <property type="entry name" value="ABC TRANSPORTER ATP-BINDING PROTEIN"/>
    <property type="match status" value="1"/>
</dbReference>
<evidence type="ECO:0000313" key="10">
    <source>
        <dbReference type="EMBL" id="XBO37402.1"/>
    </source>
</evidence>
<dbReference type="PANTHER" id="PTHR11795">
    <property type="entry name" value="BRANCHED-CHAIN AMINO ACID TRANSPORT SYSTEM PERMEASE PROTEIN LIVH"/>
    <property type="match status" value="1"/>
</dbReference>
<dbReference type="EMBL" id="CP157484">
    <property type="protein sequence ID" value="XBO37402.1"/>
    <property type="molecule type" value="Genomic_DNA"/>
</dbReference>
<keyword evidence="3" id="KW-1003">Cell membrane</keyword>
<keyword evidence="6 9" id="KW-1133">Transmembrane helix</keyword>
<evidence type="ECO:0000256" key="6">
    <source>
        <dbReference type="ARBA" id="ARBA00022989"/>
    </source>
</evidence>
<comment type="similarity">
    <text evidence="8">Belongs to the binding-protein-dependent transport system permease family. LivHM subfamily.</text>
</comment>
<feature type="transmembrane region" description="Helical" evidence="9">
    <location>
        <begin position="63"/>
        <end position="84"/>
    </location>
</feature>
<dbReference type="RefSeq" id="WP_406854222.1">
    <property type="nucleotide sequence ID" value="NZ_CP157484.1"/>
</dbReference>
<evidence type="ECO:0000256" key="5">
    <source>
        <dbReference type="ARBA" id="ARBA00022970"/>
    </source>
</evidence>
<keyword evidence="4 9" id="KW-0812">Transmembrane</keyword>
<proteinExistence type="inferred from homology"/>
<evidence type="ECO:0000256" key="2">
    <source>
        <dbReference type="ARBA" id="ARBA00022448"/>
    </source>
</evidence>
<feature type="transmembrane region" description="Helical" evidence="9">
    <location>
        <begin position="136"/>
        <end position="160"/>
    </location>
</feature>
<dbReference type="CDD" id="cd06582">
    <property type="entry name" value="TM_PBP1_LivH_like"/>
    <property type="match status" value="1"/>
</dbReference>
<keyword evidence="5" id="KW-0029">Amino-acid transport</keyword>
<feature type="transmembrane region" description="Helical" evidence="9">
    <location>
        <begin position="258"/>
        <end position="277"/>
    </location>
</feature>
<evidence type="ECO:0000256" key="1">
    <source>
        <dbReference type="ARBA" id="ARBA00004651"/>
    </source>
</evidence>
<comment type="subcellular location">
    <subcellularLocation>
        <location evidence="1">Cell membrane</location>
        <topology evidence="1">Multi-pass membrane protein</topology>
    </subcellularLocation>
</comment>
<evidence type="ECO:0000256" key="4">
    <source>
        <dbReference type="ARBA" id="ARBA00022692"/>
    </source>
</evidence>
<reference evidence="10" key="1">
    <citation type="submission" date="2024-05" db="EMBL/GenBank/DDBJ databases">
        <authorList>
            <person name="Kim S."/>
            <person name="Heo J."/>
            <person name="Choi H."/>
            <person name="Choi Y."/>
            <person name="Kwon S.-W."/>
            <person name="Kim Y."/>
        </authorList>
    </citation>
    <scope>NUCLEOTIDE SEQUENCE</scope>
    <source>
        <strain evidence="10">KACC 23698</strain>
    </source>
</reference>
<name>A0AAU7JAJ9_9HYPH</name>
<evidence type="ECO:0000256" key="7">
    <source>
        <dbReference type="ARBA" id="ARBA00023136"/>
    </source>
</evidence>
<evidence type="ECO:0000256" key="8">
    <source>
        <dbReference type="ARBA" id="ARBA00037998"/>
    </source>
</evidence>
<feature type="transmembrane region" description="Helical" evidence="9">
    <location>
        <begin position="225"/>
        <end position="251"/>
    </location>
</feature>
<dbReference type="GO" id="GO:0022857">
    <property type="term" value="F:transmembrane transporter activity"/>
    <property type="evidence" value="ECO:0007669"/>
    <property type="project" value="InterPro"/>
</dbReference>
<keyword evidence="2" id="KW-0813">Transport</keyword>
<dbReference type="Pfam" id="PF02653">
    <property type="entry name" value="BPD_transp_2"/>
    <property type="match status" value="1"/>
</dbReference>
<dbReference type="GO" id="GO:0005886">
    <property type="term" value="C:plasma membrane"/>
    <property type="evidence" value="ECO:0007669"/>
    <property type="project" value="UniProtKB-SubCell"/>
</dbReference>
<organism evidence="10">
    <name type="scientific">Alsobacter sp. KACC 23698</name>
    <dbReference type="NCBI Taxonomy" id="3149229"/>
    <lineage>
        <taxon>Bacteria</taxon>
        <taxon>Pseudomonadati</taxon>
        <taxon>Pseudomonadota</taxon>
        <taxon>Alphaproteobacteria</taxon>
        <taxon>Hyphomicrobiales</taxon>
        <taxon>Alsobacteraceae</taxon>
        <taxon>Alsobacter</taxon>
    </lineage>
</organism>
<feature type="transmembrane region" description="Helical" evidence="9">
    <location>
        <begin position="12"/>
        <end position="32"/>
    </location>
</feature>
<dbReference type="InterPro" id="IPR052157">
    <property type="entry name" value="BCAA_transport_permease"/>
</dbReference>
<dbReference type="AlphaFoldDB" id="A0AAU7JAJ9"/>
<feature type="transmembrane region" description="Helical" evidence="9">
    <location>
        <begin position="189"/>
        <end position="213"/>
    </location>
</feature>
<accession>A0AAU7JAJ9</accession>
<evidence type="ECO:0000256" key="9">
    <source>
        <dbReference type="SAM" id="Phobius"/>
    </source>
</evidence>
<dbReference type="GO" id="GO:0006865">
    <property type="term" value="P:amino acid transport"/>
    <property type="evidence" value="ECO:0007669"/>
    <property type="project" value="UniProtKB-KW"/>
</dbReference>
<gene>
    <name evidence="10" type="ORF">ABEG18_16910</name>
</gene>
<sequence length="288" mass="29929">MQFWIIQGLNSLALGGLLFLLASGFSLIFGLMRLANLTHGAFFMLGAYLGANVLRSYEGANLWLAALLAGLAVAAAGGILERLVLRQLAGNSLGQVLVTLGVSFIIADACLMMWGGDPIPVPTPPGLSRPILLFGFAFPTYRLVVVVAAVVAALGLYLMLERTRLGAMIRAGVDDMQMARAVGIPVSRLFTAVFCLGAGIAGAGGVLGGPILSAYPGLDADMLPLALIVVILGGVGSLLGAFVGSFIIGLIYTFGTALFPDLAYVILFLPMIVVIAYRPQGLFGRISA</sequence>
<protein>
    <submittedName>
        <fullName evidence="10">Branched-chain amino acid ABC transporter permease</fullName>
    </submittedName>
</protein>
<dbReference type="InterPro" id="IPR001851">
    <property type="entry name" value="ABC_transp_permease"/>
</dbReference>
<feature type="transmembrane region" description="Helical" evidence="9">
    <location>
        <begin position="96"/>
        <end position="116"/>
    </location>
</feature>